<dbReference type="EMBL" id="MWSK01000001">
    <property type="protein sequence ID" value="OXS80367.1"/>
    <property type="molecule type" value="Genomic_DNA"/>
</dbReference>
<evidence type="ECO:0000313" key="2">
    <source>
        <dbReference type="EMBL" id="SIQ03686.1"/>
    </source>
</evidence>
<keyword evidence="4" id="KW-1185">Reference proteome</keyword>
<sequence length="178" mass="19024">MADRHSLFTMWKNGKVDKPLKWAAIVLGGGIALMALGDLNGSEPAEITKTVESASSETDYKKLYEAELTRALSEMEGVSNVSVIVNLASSEQKVFEKNRVSSKGSGENTVDEQLAVLRSGDSESPVMTETRNPDIQGVLIVAQGAEQVQVKKRMAEAVARVLGVPLHRVAVMPGKTGG</sequence>
<reference evidence="2 3" key="1">
    <citation type="submission" date="2017-01" db="EMBL/GenBank/DDBJ databases">
        <authorList>
            <person name="Mah S.A."/>
            <person name="Swanson W.J."/>
            <person name="Moy G.W."/>
            <person name="Vacquier V.D."/>
        </authorList>
    </citation>
    <scope>NUCLEOTIDE SEQUENCE [LARGE SCALE GENOMIC DNA]</scope>
    <source>
        <strain evidence="2 3">NIO-1016</strain>
    </source>
</reference>
<organism evidence="2 3">
    <name type="scientific">Domibacillus enclensis</name>
    <dbReference type="NCBI Taxonomy" id="1017273"/>
    <lineage>
        <taxon>Bacteria</taxon>
        <taxon>Bacillati</taxon>
        <taxon>Bacillota</taxon>
        <taxon>Bacilli</taxon>
        <taxon>Bacillales</taxon>
        <taxon>Bacillaceae</taxon>
        <taxon>Domibacillus</taxon>
    </lineage>
</organism>
<dbReference type="AlphaFoldDB" id="A0A1N6PHD7"/>
<proteinExistence type="predicted"/>
<reference evidence="4" key="2">
    <citation type="submission" date="2017-03" db="EMBL/GenBank/DDBJ databases">
        <title>Bacillus sp. V-88(T) DSM27956, whole genome shotgun sequencing project.</title>
        <authorList>
            <person name="Dastager S.G."/>
            <person name="Neurgaonkar P.S."/>
            <person name="Dharne M.S."/>
        </authorList>
    </citation>
    <scope>NUCLEOTIDE SEQUENCE [LARGE SCALE GENOMIC DNA]</scope>
    <source>
        <strain evidence="4">DSM 25145</strain>
    </source>
</reference>
<dbReference type="Proteomes" id="UP000186385">
    <property type="component" value="Unassembled WGS sequence"/>
</dbReference>
<name>A0A1N6PHD7_9BACI</name>
<gene>
    <name evidence="1" type="ORF">B1B05_02495</name>
    <name evidence="2" type="ORF">SAMN05443094_101520</name>
</gene>
<protein>
    <submittedName>
        <fullName evidence="2">Stage III sporulation protein AG</fullName>
    </submittedName>
</protein>
<dbReference type="EMBL" id="FTLX01000001">
    <property type="protein sequence ID" value="SIQ03686.1"/>
    <property type="molecule type" value="Genomic_DNA"/>
</dbReference>
<dbReference type="Proteomes" id="UP000215545">
    <property type="component" value="Unassembled WGS sequence"/>
</dbReference>
<evidence type="ECO:0000313" key="4">
    <source>
        <dbReference type="Proteomes" id="UP000215545"/>
    </source>
</evidence>
<evidence type="ECO:0000313" key="3">
    <source>
        <dbReference type="Proteomes" id="UP000186385"/>
    </source>
</evidence>
<accession>A0A1N6PHD7</accession>
<reference evidence="1" key="3">
    <citation type="submission" date="2017-03" db="EMBL/GenBank/DDBJ databases">
        <authorList>
            <person name="Dastager S.G."/>
            <person name="Neurgaonkar P.S."/>
            <person name="Dharne M.S."/>
        </authorList>
    </citation>
    <scope>NUCLEOTIDE SEQUENCE</scope>
    <source>
        <strain evidence="1">DSM 25145</strain>
    </source>
</reference>
<evidence type="ECO:0000313" key="1">
    <source>
        <dbReference type="EMBL" id="OXS80367.1"/>
    </source>
</evidence>
<dbReference type="OrthoDB" id="2381602at2"/>
<dbReference type="RefSeq" id="WP_052698451.1">
    <property type="nucleotide sequence ID" value="NZ_FTLX01000001.1"/>
</dbReference>
<dbReference type="STRING" id="1017273.SAMN05443094_101520"/>